<reference evidence="2 3" key="1">
    <citation type="submission" date="2014-10" db="EMBL/GenBank/DDBJ databases">
        <title>Draft genome of phytase producing Bacillus ginsengihumi strain M2.11.</title>
        <authorList>
            <person name="Toymentseva A."/>
            <person name="Boulygina E.A."/>
            <person name="Kazakov S.V."/>
            <person name="Kayumov I."/>
            <person name="Suleimanova A.D."/>
            <person name="Mardanova A.M."/>
            <person name="Maria S.N."/>
            <person name="Sergey M.Y."/>
            <person name="Sharipova M.R."/>
        </authorList>
    </citation>
    <scope>NUCLEOTIDE SEQUENCE [LARGE SCALE GENOMIC DNA]</scope>
    <source>
        <strain evidence="2 3">M2.11</strain>
    </source>
</reference>
<protein>
    <recommendedName>
        <fullName evidence="1">LysM domain-containing protein</fullName>
    </recommendedName>
</protein>
<sequence>MKKHGTTGAAIKEANKTKKYIGQTLIIPILIQGQSSTSKQPSIQKQTTYKVVAGDSLSVIAKKI</sequence>
<gene>
    <name evidence="2" type="ORF">NG54_16610</name>
</gene>
<organism evidence="2 3">
    <name type="scientific">Heyndrickxia ginsengihumi</name>
    <dbReference type="NCBI Taxonomy" id="363870"/>
    <lineage>
        <taxon>Bacteria</taxon>
        <taxon>Bacillati</taxon>
        <taxon>Bacillota</taxon>
        <taxon>Bacilli</taxon>
        <taxon>Bacillales</taxon>
        <taxon>Bacillaceae</taxon>
        <taxon>Heyndrickxia</taxon>
    </lineage>
</organism>
<evidence type="ECO:0000313" key="3">
    <source>
        <dbReference type="Proteomes" id="UP000030588"/>
    </source>
</evidence>
<dbReference type="OrthoDB" id="529831at2"/>
<dbReference type="AlphaFoldDB" id="A0A0A6XVT5"/>
<dbReference type="RefSeq" id="WP_025730095.1">
    <property type="nucleotide sequence ID" value="NZ_JAMAUG010000006.1"/>
</dbReference>
<feature type="domain" description="LysM" evidence="1">
    <location>
        <begin position="2"/>
        <end position="28"/>
    </location>
</feature>
<comment type="caution">
    <text evidence="2">The sequence shown here is derived from an EMBL/GenBank/DDBJ whole genome shotgun (WGS) entry which is preliminary data.</text>
</comment>
<dbReference type="Pfam" id="PF01476">
    <property type="entry name" value="LysM"/>
    <property type="match status" value="2"/>
</dbReference>
<dbReference type="Proteomes" id="UP000030588">
    <property type="component" value="Unassembled WGS sequence"/>
</dbReference>
<dbReference type="EMBL" id="JRUN01000076">
    <property type="protein sequence ID" value="KHD84267.1"/>
    <property type="molecule type" value="Genomic_DNA"/>
</dbReference>
<evidence type="ECO:0000259" key="1">
    <source>
        <dbReference type="Pfam" id="PF01476"/>
    </source>
</evidence>
<evidence type="ECO:0000313" key="2">
    <source>
        <dbReference type="EMBL" id="KHD84267.1"/>
    </source>
</evidence>
<dbReference type="STRING" id="363870.NG54_16610"/>
<dbReference type="InterPro" id="IPR018392">
    <property type="entry name" value="LysM"/>
</dbReference>
<name>A0A0A6XVT5_9BACI</name>
<accession>A0A0A6XVT5</accession>
<proteinExistence type="predicted"/>
<feature type="domain" description="LysM" evidence="1">
    <location>
        <begin position="49"/>
        <end position="63"/>
    </location>
</feature>